<keyword evidence="9 12" id="KW-0472">Membrane</keyword>
<evidence type="ECO:0000256" key="9">
    <source>
        <dbReference type="ARBA" id="ARBA00023136"/>
    </source>
</evidence>
<evidence type="ECO:0000256" key="10">
    <source>
        <dbReference type="ARBA" id="ARBA00023170"/>
    </source>
</evidence>
<dbReference type="InterPro" id="IPR001611">
    <property type="entry name" value="Leu-rich_rpt"/>
</dbReference>
<evidence type="ECO:0000313" key="16">
    <source>
        <dbReference type="RefSeq" id="XP_009758235.1"/>
    </source>
</evidence>
<dbReference type="FunFam" id="3.80.10.10:FF:000041">
    <property type="entry name" value="LRR receptor-like serine/threonine-protein kinase ERECTA"/>
    <property type="match status" value="1"/>
</dbReference>
<dbReference type="FunFam" id="3.80.10.10:FF:000221">
    <property type="entry name" value="Leucine-rich repeat receptor-like protein kinase PXL1"/>
    <property type="match status" value="1"/>
</dbReference>
<dbReference type="GeneID" id="104210955"/>
<keyword evidence="7" id="KW-0677">Repeat</keyword>
<organism evidence="15 16">
    <name type="scientific">Nicotiana sylvestris</name>
    <name type="common">Wood tobacco</name>
    <name type="synonym">South American tobacco</name>
    <dbReference type="NCBI Taxonomy" id="4096"/>
    <lineage>
        <taxon>Eukaryota</taxon>
        <taxon>Viridiplantae</taxon>
        <taxon>Streptophyta</taxon>
        <taxon>Embryophyta</taxon>
        <taxon>Tracheophyta</taxon>
        <taxon>Spermatophyta</taxon>
        <taxon>Magnoliopsida</taxon>
        <taxon>eudicotyledons</taxon>
        <taxon>Gunneridae</taxon>
        <taxon>Pentapetalae</taxon>
        <taxon>asterids</taxon>
        <taxon>lamiids</taxon>
        <taxon>Solanales</taxon>
        <taxon>Solanaceae</taxon>
        <taxon>Nicotianoideae</taxon>
        <taxon>Nicotianeae</taxon>
        <taxon>Nicotiana</taxon>
    </lineage>
</organism>
<dbReference type="SUPFAM" id="SSF52058">
    <property type="entry name" value="L domain-like"/>
    <property type="match status" value="3"/>
</dbReference>
<dbReference type="PRINTS" id="PR00019">
    <property type="entry name" value="LEURICHRPT"/>
</dbReference>
<dbReference type="STRING" id="4096.A0A1U7V8U5"/>
<dbReference type="GO" id="GO:0051707">
    <property type="term" value="P:response to other organism"/>
    <property type="evidence" value="ECO:0007669"/>
    <property type="project" value="UniProtKB-ARBA"/>
</dbReference>
<dbReference type="InterPro" id="IPR013210">
    <property type="entry name" value="LRR_N_plant-typ"/>
</dbReference>
<dbReference type="AlphaFoldDB" id="A0A1U7V8U5"/>
<dbReference type="GO" id="GO:0005886">
    <property type="term" value="C:plasma membrane"/>
    <property type="evidence" value="ECO:0007669"/>
    <property type="project" value="UniProtKB-SubCell"/>
</dbReference>
<evidence type="ECO:0000256" key="1">
    <source>
        <dbReference type="ARBA" id="ARBA00004251"/>
    </source>
</evidence>
<gene>
    <name evidence="16" type="primary">LOC104210955</name>
</gene>
<keyword evidence="3" id="KW-1003">Cell membrane</keyword>
<reference evidence="15" key="1">
    <citation type="journal article" date="2013" name="Genome Biol.">
        <title>Reference genomes and transcriptomes of Nicotiana sylvestris and Nicotiana tomentosiformis.</title>
        <authorList>
            <person name="Sierro N."/>
            <person name="Battey J.N."/>
            <person name="Ouadi S."/>
            <person name="Bovet L."/>
            <person name="Goepfert S."/>
            <person name="Bakaher N."/>
            <person name="Peitsch M.C."/>
            <person name="Ivanov N.V."/>
        </authorList>
    </citation>
    <scope>NUCLEOTIDE SEQUENCE [LARGE SCALE GENOMIC DNA]</scope>
</reference>
<dbReference type="KEGG" id="nsy:104210955"/>
<dbReference type="InterPro" id="IPR032675">
    <property type="entry name" value="LRR_dom_sf"/>
</dbReference>
<evidence type="ECO:0000256" key="5">
    <source>
        <dbReference type="ARBA" id="ARBA00022692"/>
    </source>
</evidence>
<keyword evidence="6 13" id="KW-0732">Signal</keyword>
<feature type="signal peptide" evidence="13">
    <location>
        <begin position="1"/>
        <end position="24"/>
    </location>
</feature>
<evidence type="ECO:0000256" key="12">
    <source>
        <dbReference type="SAM" id="Phobius"/>
    </source>
</evidence>
<sequence length="880" mass="99230">MKVLAITFCFFLFFILTNTKLSVCIGICRENEQQTLESLKKEVYDPANFLSSWIVGKDCCEWEGVVCHNLTRHVIELHIGNGLYVHLSRYDLRIYNFDWLPSLSNLENLEMEDVDLSNVTNWLQVINMLPSLVDLRLYKCSLHHIPPLLHHNFSSLETLDLSGNNFSSSIPKWVFNLPNLVSLNLAYSNLIGAIPREAGNVTKLRNLYLAYNKLNSTIPNWIYRCKDLDSLFLNANNIKGLVSNAISNLSSITSIDLSENMLSGKLPNVIGKLSKLSSLSLSKNLFEGEVFELFNSRSNFLPAGLRNSFSLTQLGLGNNKLTGTLPESLGQLSMLEWFDISNNRLEGVVTENHFTNLTKLEYFKASDNNLTLGVSQNWIPSFQALDIEISGWNIGPHFPMWLQTQKYIQRVDISNGGIQGEVPTWFWNLSSQVQFLDLSHNQFVGEVPIISIPSWLMLSGNKFTGPLPQISPNVNALDLSNNSFSGGLSHFLCETNDNVSYILEFLNLEGNDLSGEIPDCWINWPELIVLNLRDNNLIGGIPKSMEVLSNLKSLDFRRNRLTGPLPSSLSDCTKLLKIDLAENEFVGQLPPWLGMKFSDLIILSLSSNRFYGELPPEICYLKDLQILDLANNSFFGTIPRCIGNLIAMIAGSKWREADIDYNYNYSRVPVRESAMVTTKGNIYQYDKTLALVTSMDMSINNLSGDIPISFTSLVELRICNFSKNHLTGRIPNGIGDMKVLESLDLSENQLSGQIPQSISSLSTLSFLNLSYNSLSGKIPVGSQLQSFNSSSFQGNELCGLPLLVNCSLGGQIRHVDTEKDERDEDELDWFYIAMSIGFGLNFWGVCSCLLFKRSWRHAYYRFLDSCWESLCVKIQVWEWI</sequence>
<dbReference type="SMART" id="SM00369">
    <property type="entry name" value="LRR_TYP"/>
    <property type="match status" value="7"/>
</dbReference>
<dbReference type="GO" id="GO:0006952">
    <property type="term" value="P:defense response"/>
    <property type="evidence" value="ECO:0007669"/>
    <property type="project" value="UniProtKB-ARBA"/>
</dbReference>
<dbReference type="OrthoDB" id="1279254at2759"/>
<dbReference type="Pfam" id="PF08263">
    <property type="entry name" value="LRRNT_2"/>
    <property type="match status" value="1"/>
</dbReference>
<keyword evidence="8 12" id="KW-1133">Transmembrane helix</keyword>
<evidence type="ECO:0000256" key="11">
    <source>
        <dbReference type="ARBA" id="ARBA00023180"/>
    </source>
</evidence>
<name>A0A1U7V8U5_NICSY</name>
<accession>A0A1U7V8U5</accession>
<evidence type="ECO:0000256" key="13">
    <source>
        <dbReference type="SAM" id="SignalP"/>
    </source>
</evidence>
<dbReference type="PANTHER" id="PTHR48063">
    <property type="entry name" value="LRR RECEPTOR-LIKE KINASE"/>
    <property type="match status" value="1"/>
</dbReference>
<dbReference type="SMART" id="SM00365">
    <property type="entry name" value="LRR_SD22"/>
    <property type="match status" value="4"/>
</dbReference>
<keyword evidence="5 12" id="KW-0812">Transmembrane</keyword>
<evidence type="ECO:0000256" key="4">
    <source>
        <dbReference type="ARBA" id="ARBA00022614"/>
    </source>
</evidence>
<dbReference type="Pfam" id="PF00560">
    <property type="entry name" value="LRR_1"/>
    <property type="match status" value="7"/>
</dbReference>
<dbReference type="InterPro" id="IPR003591">
    <property type="entry name" value="Leu-rich_rpt_typical-subtyp"/>
</dbReference>
<evidence type="ECO:0000256" key="6">
    <source>
        <dbReference type="ARBA" id="ARBA00022729"/>
    </source>
</evidence>
<evidence type="ECO:0000256" key="7">
    <source>
        <dbReference type="ARBA" id="ARBA00022737"/>
    </source>
</evidence>
<evidence type="ECO:0000256" key="8">
    <source>
        <dbReference type="ARBA" id="ARBA00022989"/>
    </source>
</evidence>
<comment type="similarity">
    <text evidence="2">Belongs to the RLP family.</text>
</comment>
<evidence type="ECO:0000313" key="15">
    <source>
        <dbReference type="Proteomes" id="UP000189701"/>
    </source>
</evidence>
<dbReference type="Pfam" id="PF13855">
    <property type="entry name" value="LRR_8"/>
    <property type="match status" value="3"/>
</dbReference>
<dbReference type="InterPro" id="IPR046956">
    <property type="entry name" value="RLP23-like"/>
</dbReference>
<keyword evidence="11" id="KW-0325">Glycoprotein</keyword>
<keyword evidence="4" id="KW-0433">Leucine-rich repeat</keyword>
<dbReference type="eggNOG" id="KOG0619">
    <property type="taxonomic scope" value="Eukaryota"/>
</dbReference>
<proteinExistence type="inferred from homology"/>
<reference evidence="16" key="2">
    <citation type="submission" date="2025-08" db="UniProtKB">
        <authorList>
            <consortium name="RefSeq"/>
        </authorList>
    </citation>
    <scope>IDENTIFICATION</scope>
    <source>
        <tissue evidence="16">Leaf</tissue>
    </source>
</reference>
<evidence type="ECO:0000259" key="14">
    <source>
        <dbReference type="Pfam" id="PF08263"/>
    </source>
</evidence>
<feature type="chain" id="PRO_5010562038" evidence="13">
    <location>
        <begin position="25"/>
        <end position="880"/>
    </location>
</feature>
<protein>
    <submittedName>
        <fullName evidence="16">Probable leucine-rich repeat receptor-like protein kinase At5g63930</fullName>
    </submittedName>
</protein>
<dbReference type="Gene3D" id="3.80.10.10">
    <property type="entry name" value="Ribonuclease Inhibitor"/>
    <property type="match status" value="4"/>
</dbReference>
<dbReference type="Proteomes" id="UP000189701">
    <property type="component" value="Unplaced"/>
</dbReference>
<feature type="transmembrane region" description="Helical" evidence="12">
    <location>
        <begin position="829"/>
        <end position="851"/>
    </location>
</feature>
<dbReference type="FunFam" id="3.80.10.10:FF:001347">
    <property type="entry name" value="LRR receptor-like serine/threonine-protein kinase GSO2"/>
    <property type="match status" value="1"/>
</dbReference>
<comment type="subcellular location">
    <subcellularLocation>
        <location evidence="1">Cell membrane</location>
        <topology evidence="1">Single-pass type I membrane protein</topology>
    </subcellularLocation>
</comment>
<dbReference type="PANTHER" id="PTHR48063:SF98">
    <property type="entry name" value="LRR RECEPTOR-LIKE SERINE_THREONINE-PROTEIN KINASE FLS2"/>
    <property type="match status" value="1"/>
</dbReference>
<evidence type="ECO:0000256" key="2">
    <source>
        <dbReference type="ARBA" id="ARBA00009592"/>
    </source>
</evidence>
<evidence type="ECO:0000256" key="3">
    <source>
        <dbReference type="ARBA" id="ARBA00022475"/>
    </source>
</evidence>
<keyword evidence="10" id="KW-0675">Receptor</keyword>
<feature type="domain" description="Leucine-rich repeat-containing N-terminal plant-type" evidence="14">
    <location>
        <begin position="31"/>
        <end position="67"/>
    </location>
</feature>
<dbReference type="RefSeq" id="XP_009758235.1">
    <property type="nucleotide sequence ID" value="XM_009759933.1"/>
</dbReference>
<keyword evidence="15" id="KW-1185">Reference proteome</keyword>
<dbReference type="FunFam" id="3.80.10.10:FF:000095">
    <property type="entry name" value="LRR receptor-like serine/threonine-protein kinase GSO1"/>
    <property type="match status" value="1"/>
</dbReference>